<organism evidence="4 5">
    <name type="scientific">Candidatus Taylorbacteria bacterium RIFCSPLOWO2_02_FULL_46_40</name>
    <dbReference type="NCBI Taxonomy" id="1802329"/>
    <lineage>
        <taxon>Bacteria</taxon>
        <taxon>Candidatus Tayloriibacteriota</taxon>
    </lineage>
</organism>
<dbReference type="Pfam" id="PF01078">
    <property type="entry name" value="Mg_chelatase"/>
    <property type="match status" value="1"/>
</dbReference>
<dbReference type="PRINTS" id="PR00830">
    <property type="entry name" value="ENDOLAPTASE"/>
</dbReference>
<feature type="region of interest" description="Disordered" evidence="2">
    <location>
        <begin position="175"/>
        <end position="203"/>
    </location>
</feature>
<gene>
    <name evidence="4" type="ORF">A3H68_00385</name>
</gene>
<dbReference type="Pfam" id="PF13541">
    <property type="entry name" value="ChlI"/>
    <property type="match status" value="1"/>
</dbReference>
<evidence type="ECO:0000259" key="3">
    <source>
        <dbReference type="SMART" id="SM00382"/>
    </source>
</evidence>
<dbReference type="Pfam" id="PF13335">
    <property type="entry name" value="Mg_chelatase_C"/>
    <property type="match status" value="1"/>
</dbReference>
<evidence type="ECO:0000256" key="2">
    <source>
        <dbReference type="SAM" id="MobiDB-lite"/>
    </source>
</evidence>
<dbReference type="InterPro" id="IPR004482">
    <property type="entry name" value="Mg_chelat-rel"/>
</dbReference>
<name>A0A1G2P0C0_9BACT</name>
<dbReference type="Gene3D" id="3.40.50.300">
    <property type="entry name" value="P-loop containing nucleotide triphosphate hydrolases"/>
    <property type="match status" value="1"/>
</dbReference>
<dbReference type="InterPro" id="IPR045006">
    <property type="entry name" value="CHLI-like"/>
</dbReference>
<dbReference type="InterPro" id="IPR025158">
    <property type="entry name" value="Mg_chelat-rel_C"/>
</dbReference>
<dbReference type="Gene3D" id="3.30.230.10">
    <property type="match status" value="1"/>
</dbReference>
<evidence type="ECO:0000256" key="1">
    <source>
        <dbReference type="ARBA" id="ARBA00006354"/>
    </source>
</evidence>
<dbReference type="CDD" id="cd00009">
    <property type="entry name" value="AAA"/>
    <property type="match status" value="1"/>
</dbReference>
<dbReference type="InterPro" id="IPR020568">
    <property type="entry name" value="Ribosomal_Su5_D2-typ_SF"/>
</dbReference>
<accession>A0A1G2P0C0</accession>
<dbReference type="InterPro" id="IPR027417">
    <property type="entry name" value="P-loop_NTPase"/>
</dbReference>
<dbReference type="AlphaFoldDB" id="A0A1G2P0C0"/>
<dbReference type="PANTHER" id="PTHR32039:SF7">
    <property type="entry name" value="COMPETENCE PROTEIN COMM"/>
    <property type="match status" value="1"/>
</dbReference>
<dbReference type="Proteomes" id="UP000176429">
    <property type="component" value="Unassembled WGS sequence"/>
</dbReference>
<evidence type="ECO:0000313" key="4">
    <source>
        <dbReference type="EMBL" id="OHA41805.1"/>
    </source>
</evidence>
<comment type="similarity">
    <text evidence="1">Belongs to the Mg-chelatase subunits D/I family. ComM subfamily.</text>
</comment>
<dbReference type="InterPro" id="IPR003593">
    <property type="entry name" value="AAA+_ATPase"/>
</dbReference>
<protein>
    <recommendedName>
        <fullName evidence="3">AAA+ ATPase domain-containing protein</fullName>
    </recommendedName>
</protein>
<evidence type="ECO:0000313" key="5">
    <source>
        <dbReference type="Proteomes" id="UP000176429"/>
    </source>
</evidence>
<dbReference type="InterPro" id="IPR014721">
    <property type="entry name" value="Ribsml_uS5_D2-typ_fold_subgr"/>
</dbReference>
<proteinExistence type="inferred from homology"/>
<dbReference type="SUPFAM" id="SSF52540">
    <property type="entry name" value="P-loop containing nucleoside triphosphate hydrolases"/>
    <property type="match status" value="1"/>
</dbReference>
<dbReference type="NCBIfam" id="TIGR00368">
    <property type="entry name" value="YifB family Mg chelatase-like AAA ATPase"/>
    <property type="match status" value="1"/>
</dbReference>
<comment type="caution">
    <text evidence="4">The sequence shown here is derived from an EMBL/GenBank/DDBJ whole genome shotgun (WGS) entry which is preliminary data.</text>
</comment>
<reference evidence="4 5" key="1">
    <citation type="journal article" date="2016" name="Nat. Commun.">
        <title>Thousands of microbial genomes shed light on interconnected biogeochemical processes in an aquifer system.</title>
        <authorList>
            <person name="Anantharaman K."/>
            <person name="Brown C.T."/>
            <person name="Hug L.A."/>
            <person name="Sharon I."/>
            <person name="Castelle C.J."/>
            <person name="Probst A.J."/>
            <person name="Thomas B.C."/>
            <person name="Singh A."/>
            <person name="Wilkins M.J."/>
            <person name="Karaoz U."/>
            <person name="Brodie E.L."/>
            <person name="Williams K.H."/>
            <person name="Hubbard S.S."/>
            <person name="Banfield J.F."/>
        </authorList>
    </citation>
    <scope>NUCLEOTIDE SEQUENCE [LARGE SCALE GENOMIC DNA]</scope>
</reference>
<feature type="domain" description="AAA+ ATPase" evidence="3">
    <location>
        <begin position="228"/>
        <end position="365"/>
    </location>
</feature>
<dbReference type="InterPro" id="IPR000523">
    <property type="entry name" value="Mg_chelatse_chII-like_cat_dom"/>
</dbReference>
<dbReference type="PANTHER" id="PTHR32039">
    <property type="entry name" value="MAGNESIUM-CHELATASE SUBUNIT CHLI"/>
    <property type="match status" value="1"/>
</dbReference>
<dbReference type="SMART" id="SM00382">
    <property type="entry name" value="AAA"/>
    <property type="match status" value="1"/>
</dbReference>
<dbReference type="SUPFAM" id="SSF54211">
    <property type="entry name" value="Ribosomal protein S5 domain 2-like"/>
    <property type="match status" value="1"/>
</dbReference>
<sequence length="523" mass="56994">MSFARLSSAQTEYLRARIVDVEVDLSKGFHAFSIVGLPDKAVEEAKDRISAAIKNSGFDSPKSKNQKVVVSLAPADIRKEGPAFDLAIALCYLAAAKEITFDGRNKIFLGELSLDGILRPIDGVLALVQEAKRKGFTEVYLPQENVKEAALIRGISIYGLKSLEQAIAHLHTKDTVGKAETKRPHTHIPLTPAPETQVETQNTEREIDWNDIRGQETAKRGLIIAASGGHNIAMWGPPGTGKTMLAKAFAGILPELSFEEILEVTSIHSVAGVAKGSLILTPPIRSPHHTSSYIALVGGGSSPKPGEITLAHRGVLFLDEFPEFERRVIEALRQPLEDKIVTVSRAKGSATFPADFILIAALNPCACGNYESPGKTCTCSPQNIIRYKKKISGPITDRIDLWTQVGAIDHRKLGASASGQSSQEIRETVRNARARARERFAGNKRGIRLNAGMNAKEIEKFAPLNDKTRNILNASADRMGLSARSYHKIIKIARTIADIEGQENIGAENIGEALQYRPKLTYF</sequence>
<dbReference type="EMBL" id="MHSH01000018">
    <property type="protein sequence ID" value="OHA41805.1"/>
    <property type="molecule type" value="Genomic_DNA"/>
</dbReference>
<dbReference type="GO" id="GO:0005524">
    <property type="term" value="F:ATP binding"/>
    <property type="evidence" value="ECO:0007669"/>
    <property type="project" value="InterPro"/>
</dbReference>